<dbReference type="Gene3D" id="3.20.20.300">
    <property type="entry name" value="Glycoside hydrolase, family 3, N-terminal domain"/>
    <property type="match status" value="1"/>
</dbReference>
<dbReference type="EMBL" id="JACCBK010000001">
    <property type="protein sequence ID" value="NYD87633.1"/>
    <property type="molecule type" value="Genomic_DNA"/>
</dbReference>
<dbReference type="InterPro" id="IPR017853">
    <property type="entry name" value="GH"/>
</dbReference>
<dbReference type="CDD" id="cd23343">
    <property type="entry name" value="beta-trefoil_FSCN_BglX-like"/>
    <property type="match status" value="1"/>
</dbReference>
<dbReference type="InterPro" id="IPR044993">
    <property type="entry name" value="BXL"/>
</dbReference>
<evidence type="ECO:0000256" key="2">
    <source>
        <dbReference type="ARBA" id="ARBA00022729"/>
    </source>
</evidence>
<proteinExistence type="inferred from homology"/>
<dbReference type="PANTHER" id="PTHR42721:SF3">
    <property type="entry name" value="BETA-D-XYLOSIDASE 5-RELATED"/>
    <property type="match status" value="1"/>
</dbReference>
<evidence type="ECO:0000259" key="4">
    <source>
        <dbReference type="SMART" id="SM01217"/>
    </source>
</evidence>
<evidence type="ECO:0000313" key="5">
    <source>
        <dbReference type="EMBL" id="GIG33510.1"/>
    </source>
</evidence>
<dbReference type="SMART" id="SM01217">
    <property type="entry name" value="Fn3_like"/>
    <property type="match status" value="1"/>
</dbReference>
<evidence type="ECO:0000256" key="3">
    <source>
        <dbReference type="ARBA" id="ARBA00022801"/>
    </source>
</evidence>
<dbReference type="EC" id="3.2.1.21" evidence="6"/>
<dbReference type="InterPro" id="IPR013783">
    <property type="entry name" value="Ig-like_fold"/>
</dbReference>
<keyword evidence="6" id="KW-0326">Glycosidase</keyword>
<protein>
    <submittedName>
        <fullName evidence="6">Beta-glucosidase</fullName>
        <ecNumber evidence="6">3.2.1.21</ecNumber>
    </submittedName>
    <submittedName>
        <fullName evidence="5">Sugar hydrolase</fullName>
    </submittedName>
</protein>
<dbReference type="InterPro" id="IPR036881">
    <property type="entry name" value="Glyco_hydro_3_C_sf"/>
</dbReference>
<dbReference type="InterPro" id="IPR008999">
    <property type="entry name" value="Actin-crosslinking"/>
</dbReference>
<evidence type="ECO:0000313" key="8">
    <source>
        <dbReference type="Proteomes" id="UP000618382"/>
    </source>
</evidence>
<dbReference type="Proteomes" id="UP000577956">
    <property type="component" value="Unassembled WGS sequence"/>
</dbReference>
<comment type="similarity">
    <text evidence="1">Belongs to the glycosyl hydrolase 3 family.</text>
</comment>
<keyword evidence="2" id="KW-0732">Signal</keyword>
<dbReference type="RefSeq" id="WP_239072940.1">
    <property type="nucleotide sequence ID" value="NZ_BAABFI010000012.1"/>
</dbReference>
<dbReference type="Pfam" id="PF00933">
    <property type="entry name" value="Glyco_hydro_3"/>
    <property type="match status" value="1"/>
</dbReference>
<dbReference type="GO" id="GO:0046556">
    <property type="term" value="F:alpha-L-arabinofuranosidase activity"/>
    <property type="evidence" value="ECO:0007669"/>
    <property type="project" value="TreeGrafter"/>
</dbReference>
<keyword evidence="8" id="KW-1185">Reference proteome</keyword>
<keyword evidence="3 6" id="KW-0378">Hydrolase</keyword>
<dbReference type="EMBL" id="BONN01000007">
    <property type="protein sequence ID" value="GIG33510.1"/>
    <property type="molecule type" value="Genomic_DNA"/>
</dbReference>
<reference evidence="6 7" key="1">
    <citation type="submission" date="2020-07" db="EMBL/GenBank/DDBJ databases">
        <title>Sequencing the genomes of 1000 actinobacteria strains.</title>
        <authorList>
            <person name="Klenk H.-P."/>
        </authorList>
    </citation>
    <scope>NUCLEOTIDE SEQUENCE [LARGE SCALE GENOMIC DNA]</scope>
    <source>
        <strain evidence="6 7">DSM 24482</strain>
    </source>
</reference>
<dbReference type="Gene3D" id="2.60.40.10">
    <property type="entry name" value="Immunoglobulins"/>
    <property type="match status" value="1"/>
</dbReference>
<name>A0A7Y9JYB1_9CELL</name>
<sequence>MVDDDRARPATPSPLLVEDRAPYLDPGLPVEQRARDLLGRLTRTEKVALLHQHSPAVERLGLAPFHTGAEALHGVAWLGTATVFPQPVGLACTWDADLVRRVGEVVGTEVRAKHAADPSVSLNVWAPVVNPLRHPAWGRHEEGWSQDPHVTAWLATAYARGLRGDHPVYWRTVPTLKHYLAYGNETDRAVTSSQLRPRVLHEYELPAYLHPAAAGVVGAVMPSYNLVNGRPNHVAGELLDLLQTHAAHPLLVVSDAAAPGNVVTFERYYDDHVESHAAMLRAGIDSFTDNDADARPTVERVTAALERGLLDEDVVDRAVLRQLELRLRTGELDPGRDPWVVGPDAIDLPAHRALARESVARSVVVLENDGVLPLAPDAVVAVVGPHADRVLHDWYSGTPPYLTGLATALRDRVGAAHVRAADGATRVTLTCTTTGGTVRALPDGTLVADGSAGHDTSLVDVTDWGDGLLTLRQVATDLLWSGAGWVVRADARRVGGWVAQESFRTHRHADGTWSVQHVGTGRWVRVQHDTQGTLVAEAHTPDSAARFTLDIVRSGSQAVAQAVADADVVLVTAGNDPHLHGRETEDRPHLDLPASQLALWRSAAAGPARPVLVVVSSYPYVLPDDLGAAAVVWTSHGGQELGPGLVDVLTGDVEPTGRLAHPWPADASQAGDLLDYDVIAARTTDWYTPAPPRYGLGHGLTYGDVRCTSLTVDAGGAAAGVQDAAPGDPTAPAGPALAAHLRLTNTGTRTAHELVQVYVDAPGHRLPYPHRLVAHTRTTLAPGQDAEVTLTVPVRELAVRDVTRDLWVVEPGEYVLSTGPSSAHATHRAVVHLDGPAVPPRELLGRRVPAASFDTATGIDLVDRTRTAGDAVQVRRGADHGALVLRDCRTAGARTLTLDVARTAPGPASVEVRDATTDALLGAVDVPDGGSRYDWHERTVALVGPVGDVVDLRVTLRGAARLASVRAD</sequence>
<dbReference type="Pfam" id="PF01915">
    <property type="entry name" value="Glyco_hydro_3_C"/>
    <property type="match status" value="1"/>
</dbReference>
<dbReference type="PRINTS" id="PR00133">
    <property type="entry name" value="GLHYDRLASE3"/>
</dbReference>
<dbReference type="SUPFAM" id="SSF51445">
    <property type="entry name" value="(Trans)glycosidases"/>
    <property type="match status" value="1"/>
</dbReference>
<dbReference type="Pfam" id="PF14310">
    <property type="entry name" value="Fn3-like"/>
    <property type="match status" value="1"/>
</dbReference>
<reference evidence="5 8" key="2">
    <citation type="submission" date="2021-01" db="EMBL/GenBank/DDBJ databases">
        <title>Whole genome shotgun sequence of Cellulomonas oligotrophica NBRC 109435.</title>
        <authorList>
            <person name="Komaki H."/>
            <person name="Tamura T."/>
        </authorList>
    </citation>
    <scope>NUCLEOTIDE SEQUENCE [LARGE SCALE GENOMIC DNA]</scope>
    <source>
        <strain evidence="5 8">NBRC 109435</strain>
    </source>
</reference>
<dbReference type="Gene3D" id="2.60.120.260">
    <property type="entry name" value="Galactose-binding domain-like"/>
    <property type="match status" value="1"/>
</dbReference>
<dbReference type="Gene3D" id="2.60.120.380">
    <property type="match status" value="1"/>
</dbReference>
<dbReference type="AlphaFoldDB" id="A0A7Y9JYB1"/>
<dbReference type="GO" id="GO:0009044">
    <property type="term" value="F:xylan 1,4-beta-xylosidase activity"/>
    <property type="evidence" value="ECO:0007669"/>
    <property type="project" value="InterPro"/>
</dbReference>
<dbReference type="Gene3D" id="3.40.50.1700">
    <property type="entry name" value="Glycoside hydrolase family 3 C-terminal domain"/>
    <property type="match status" value="1"/>
</dbReference>
<dbReference type="Proteomes" id="UP000618382">
    <property type="component" value="Unassembled WGS sequence"/>
</dbReference>
<evidence type="ECO:0000313" key="6">
    <source>
        <dbReference type="EMBL" id="NYD87633.1"/>
    </source>
</evidence>
<dbReference type="GO" id="GO:0045493">
    <property type="term" value="P:xylan catabolic process"/>
    <property type="evidence" value="ECO:0007669"/>
    <property type="project" value="InterPro"/>
</dbReference>
<dbReference type="GO" id="GO:0031222">
    <property type="term" value="P:arabinan catabolic process"/>
    <property type="evidence" value="ECO:0007669"/>
    <property type="project" value="TreeGrafter"/>
</dbReference>
<dbReference type="SUPFAM" id="SSF52279">
    <property type="entry name" value="Beta-D-glucan exohydrolase, C-terminal domain"/>
    <property type="match status" value="1"/>
</dbReference>
<feature type="domain" description="Fibronectin type III-like" evidence="4">
    <location>
        <begin position="753"/>
        <end position="822"/>
    </location>
</feature>
<accession>A0A7Y9JYB1</accession>
<dbReference type="InterPro" id="IPR026891">
    <property type="entry name" value="Fn3-like"/>
</dbReference>
<dbReference type="InterPro" id="IPR036962">
    <property type="entry name" value="Glyco_hydro_3_N_sf"/>
</dbReference>
<dbReference type="InterPro" id="IPR002772">
    <property type="entry name" value="Glyco_hydro_3_C"/>
</dbReference>
<evidence type="ECO:0000256" key="1">
    <source>
        <dbReference type="ARBA" id="ARBA00005336"/>
    </source>
</evidence>
<dbReference type="PANTHER" id="PTHR42721">
    <property type="entry name" value="SUGAR HYDROLASE-RELATED"/>
    <property type="match status" value="1"/>
</dbReference>
<gene>
    <name evidence="6" type="ORF">BKA21_003182</name>
    <name evidence="5" type="ORF">Col01nite_26690</name>
</gene>
<dbReference type="GO" id="GO:0008422">
    <property type="term" value="F:beta-glucosidase activity"/>
    <property type="evidence" value="ECO:0007669"/>
    <property type="project" value="UniProtKB-EC"/>
</dbReference>
<evidence type="ECO:0000313" key="7">
    <source>
        <dbReference type="Proteomes" id="UP000577956"/>
    </source>
</evidence>
<organism evidence="6 7">
    <name type="scientific">Cellulomonas oligotrophica</name>
    <dbReference type="NCBI Taxonomy" id="931536"/>
    <lineage>
        <taxon>Bacteria</taxon>
        <taxon>Bacillati</taxon>
        <taxon>Actinomycetota</taxon>
        <taxon>Actinomycetes</taxon>
        <taxon>Micrococcales</taxon>
        <taxon>Cellulomonadaceae</taxon>
        <taxon>Cellulomonas</taxon>
    </lineage>
</organism>
<comment type="caution">
    <text evidence="6">The sequence shown here is derived from an EMBL/GenBank/DDBJ whole genome shotgun (WGS) entry which is preliminary data.</text>
</comment>
<dbReference type="InterPro" id="IPR001764">
    <property type="entry name" value="Glyco_hydro_3_N"/>
</dbReference>
<dbReference type="SUPFAM" id="SSF50405">
    <property type="entry name" value="Actin-crosslinking proteins"/>
    <property type="match status" value="1"/>
</dbReference>